<dbReference type="OrthoDB" id="119583at2"/>
<dbReference type="AlphaFoldDB" id="A0A2V1GWZ9"/>
<dbReference type="NCBIfam" id="TIGR03357">
    <property type="entry name" value="VI_zyme"/>
    <property type="match status" value="1"/>
</dbReference>
<accession>A0A2V1GWZ9</accession>
<name>A0A2V1GWZ9_9GAMM</name>
<dbReference type="InterPro" id="IPR007048">
    <property type="entry name" value="IraD/Gp25-like"/>
</dbReference>
<dbReference type="PANTHER" id="PTHR38595:SF2">
    <property type="entry name" value="TYPE VI SECRETION SYSTEM BASEPLATE SUBUNIT TSSE"/>
    <property type="match status" value="1"/>
</dbReference>
<organism evidence="2 3">
    <name type="scientific">Pelagibaculum spongiae</name>
    <dbReference type="NCBI Taxonomy" id="2080658"/>
    <lineage>
        <taxon>Bacteria</taxon>
        <taxon>Pseudomonadati</taxon>
        <taxon>Pseudomonadota</taxon>
        <taxon>Gammaproteobacteria</taxon>
        <taxon>Oceanospirillales</taxon>
        <taxon>Pelagibaculum</taxon>
    </lineage>
</organism>
<sequence length="144" mass="16146">MSYQENPLAWGVGLFERLHSDAPGYSKTLGPDPHTVLASIKKNISHLLNSRAGASLSCPELGLIDFNDATLGSHDLALRIKNAIYLCVTRYEPRISQLQVEVMFDDHCPLNLRFKLQAVLNATAFHNKLQIDLLLDSSRQYRVL</sequence>
<gene>
    <name evidence="2" type="primary">tssE</name>
    <name evidence="2" type="ORF">DC094_10985</name>
</gene>
<dbReference type="RefSeq" id="WP_116687159.1">
    <property type="nucleotide sequence ID" value="NZ_CAWNYD010000004.1"/>
</dbReference>
<dbReference type="Proteomes" id="UP000244906">
    <property type="component" value="Unassembled WGS sequence"/>
</dbReference>
<dbReference type="EMBL" id="QDDL01000004">
    <property type="protein sequence ID" value="PVZ68774.1"/>
    <property type="molecule type" value="Genomic_DNA"/>
</dbReference>
<dbReference type="PANTHER" id="PTHR38595">
    <property type="entry name" value="CYTOPLASMIC PROTEIN-RELATED"/>
    <property type="match status" value="1"/>
</dbReference>
<comment type="caution">
    <text evidence="2">The sequence shown here is derived from an EMBL/GenBank/DDBJ whole genome shotgun (WGS) entry which is preliminary data.</text>
</comment>
<evidence type="ECO:0000259" key="1">
    <source>
        <dbReference type="Pfam" id="PF04965"/>
    </source>
</evidence>
<evidence type="ECO:0000313" key="2">
    <source>
        <dbReference type="EMBL" id="PVZ68774.1"/>
    </source>
</evidence>
<evidence type="ECO:0000313" key="3">
    <source>
        <dbReference type="Proteomes" id="UP000244906"/>
    </source>
</evidence>
<keyword evidence="3" id="KW-1185">Reference proteome</keyword>
<reference evidence="2 3" key="1">
    <citation type="submission" date="2018-04" db="EMBL/GenBank/DDBJ databases">
        <title>Thalassorhabdus spongiae gen. nov., sp. nov., isolated from a marine sponge in South-West Iceland.</title>
        <authorList>
            <person name="Knobloch S."/>
            <person name="Daussin A."/>
            <person name="Johannsson R."/>
            <person name="Marteinsson V.T."/>
        </authorList>
    </citation>
    <scope>NUCLEOTIDE SEQUENCE [LARGE SCALE GENOMIC DNA]</scope>
    <source>
        <strain evidence="2 3">Hp12</strain>
    </source>
</reference>
<proteinExistence type="predicted"/>
<dbReference type="InterPro" id="IPR017737">
    <property type="entry name" value="TssE1-like"/>
</dbReference>
<protein>
    <submittedName>
        <fullName evidence="2">Type VI secretion system baseplate subunit TssE</fullName>
    </submittedName>
</protein>
<dbReference type="Gene3D" id="3.10.450.40">
    <property type="match status" value="1"/>
</dbReference>
<dbReference type="Pfam" id="PF04965">
    <property type="entry name" value="GPW_gp25"/>
    <property type="match status" value="1"/>
</dbReference>
<feature type="domain" description="IraD/Gp25-like" evidence="1">
    <location>
        <begin position="37"/>
        <end position="123"/>
    </location>
</feature>
<dbReference type="SUPFAM" id="SSF160719">
    <property type="entry name" value="gpW/gp25-like"/>
    <property type="match status" value="1"/>
</dbReference>
<dbReference type="InterPro" id="IPR053176">
    <property type="entry name" value="T6SS_TssE1-like"/>
</dbReference>